<dbReference type="EC" id="1.8.4.12" evidence="1"/>
<evidence type="ECO:0000259" key="5">
    <source>
        <dbReference type="PROSITE" id="PS51790"/>
    </source>
</evidence>
<evidence type="ECO:0000256" key="3">
    <source>
        <dbReference type="ARBA" id="ARBA00048488"/>
    </source>
</evidence>
<dbReference type="PANTHER" id="PTHR10173:SF52">
    <property type="entry name" value="METHIONINE-R-SULFOXIDE REDUCTASE B1"/>
    <property type="match status" value="1"/>
</dbReference>
<dbReference type="EMBL" id="CP120682">
    <property type="protein sequence ID" value="WKN37394.1"/>
    <property type="molecule type" value="Genomic_DNA"/>
</dbReference>
<dbReference type="AlphaFoldDB" id="A0AA49GTK5"/>
<reference evidence="6" key="2">
    <citation type="journal article" date="2024" name="Antonie Van Leeuwenhoek">
        <title>Roseihalotalea indica gen. nov., sp. nov., a halophilic Bacteroidetes from mesopelagic Southwest Indian Ocean with higher carbohydrate metabolic potential.</title>
        <authorList>
            <person name="Chen B."/>
            <person name="Zhang M."/>
            <person name="Lin D."/>
            <person name="Ye J."/>
            <person name="Tang K."/>
        </authorList>
    </citation>
    <scope>NUCLEOTIDE SEQUENCE</scope>
    <source>
        <strain evidence="6">TK19036</strain>
    </source>
</reference>
<evidence type="ECO:0000256" key="2">
    <source>
        <dbReference type="ARBA" id="ARBA00023002"/>
    </source>
</evidence>
<gene>
    <name evidence="6" type="primary">msrB</name>
    <name evidence="6" type="ORF">K4G66_01560</name>
</gene>
<dbReference type="InterPro" id="IPR011057">
    <property type="entry name" value="Mss4-like_sf"/>
</dbReference>
<sequence>MKYLSSFIHTSLIAGGVLLAACSQQPSAAQNDGNKPESASMSAQATNYGDKYIGIWADEDYEYPVKRSEKEWKEQLSEDQFHVLREEGTERAFTSPLNEVKKKGIFYSAATGQPLFRSETKFESGTGWPSFYEPISKEAVVLKEDNAYGMTRIEVEDSSSGSHIGHVFPDGPKPTGLRYCMNGDAMIFVAEGEELPPLVKDYLEQFPQEKPKI</sequence>
<dbReference type="InterPro" id="IPR028427">
    <property type="entry name" value="Met_Sox_Rdtase_MsrB"/>
</dbReference>
<accession>A0AA49GTK5</accession>
<keyword evidence="2 6" id="KW-0560">Oxidoreductase</keyword>
<organism evidence="6">
    <name type="scientific">Roseihalotalea indica</name>
    <dbReference type="NCBI Taxonomy" id="2867963"/>
    <lineage>
        <taxon>Bacteria</taxon>
        <taxon>Pseudomonadati</taxon>
        <taxon>Bacteroidota</taxon>
        <taxon>Cytophagia</taxon>
        <taxon>Cytophagales</taxon>
        <taxon>Catalimonadaceae</taxon>
        <taxon>Roseihalotalea</taxon>
    </lineage>
</organism>
<proteinExistence type="predicted"/>
<dbReference type="GO" id="GO:0033743">
    <property type="term" value="F:peptide-methionine (R)-S-oxide reductase activity"/>
    <property type="evidence" value="ECO:0007669"/>
    <property type="project" value="UniProtKB-EC"/>
</dbReference>
<evidence type="ECO:0000313" key="6">
    <source>
        <dbReference type="EMBL" id="WKN37394.1"/>
    </source>
</evidence>
<reference evidence="6" key="1">
    <citation type="journal article" date="2023" name="Comput. Struct. Biotechnol. J.">
        <title>Discovery of a novel marine Bacteroidetes with a rich repertoire of carbohydrate-active enzymes.</title>
        <authorList>
            <person name="Chen B."/>
            <person name="Liu G."/>
            <person name="Chen Q."/>
            <person name="Wang H."/>
            <person name="Liu L."/>
            <person name="Tang K."/>
        </authorList>
    </citation>
    <scope>NUCLEOTIDE SEQUENCE</scope>
    <source>
        <strain evidence="6">TK19036</strain>
    </source>
</reference>
<dbReference type="GO" id="GO:0006979">
    <property type="term" value="P:response to oxidative stress"/>
    <property type="evidence" value="ECO:0007669"/>
    <property type="project" value="InterPro"/>
</dbReference>
<dbReference type="InterPro" id="IPR002579">
    <property type="entry name" value="Met_Sox_Rdtase_MsrB_dom"/>
</dbReference>
<protein>
    <recommendedName>
        <fullName evidence="1">peptide-methionine (R)-S-oxide reductase</fullName>
        <ecNumber evidence="1">1.8.4.12</ecNumber>
    </recommendedName>
</protein>
<dbReference type="PROSITE" id="PS51790">
    <property type="entry name" value="MSRB"/>
    <property type="match status" value="1"/>
</dbReference>
<feature type="signal peptide" evidence="4">
    <location>
        <begin position="1"/>
        <end position="28"/>
    </location>
</feature>
<dbReference type="NCBIfam" id="TIGR00357">
    <property type="entry name" value="peptide-methionine (R)-S-oxide reductase MsrB"/>
    <property type="match status" value="1"/>
</dbReference>
<name>A0AA49GTK5_9BACT</name>
<dbReference type="GO" id="GO:0030091">
    <property type="term" value="P:protein repair"/>
    <property type="evidence" value="ECO:0007669"/>
    <property type="project" value="InterPro"/>
</dbReference>
<feature type="chain" id="PRO_5041391219" description="peptide-methionine (R)-S-oxide reductase" evidence="4">
    <location>
        <begin position="29"/>
        <end position="213"/>
    </location>
</feature>
<dbReference type="GO" id="GO:0005737">
    <property type="term" value="C:cytoplasm"/>
    <property type="evidence" value="ECO:0007669"/>
    <property type="project" value="TreeGrafter"/>
</dbReference>
<dbReference type="Gene3D" id="2.170.150.20">
    <property type="entry name" value="Peptide methionine sulfoxide reductase"/>
    <property type="match status" value="1"/>
</dbReference>
<keyword evidence="4" id="KW-0732">Signal</keyword>
<dbReference type="PANTHER" id="PTHR10173">
    <property type="entry name" value="METHIONINE SULFOXIDE REDUCTASE"/>
    <property type="match status" value="1"/>
</dbReference>
<dbReference type="PROSITE" id="PS51257">
    <property type="entry name" value="PROKAR_LIPOPROTEIN"/>
    <property type="match status" value="1"/>
</dbReference>
<dbReference type="Pfam" id="PF01641">
    <property type="entry name" value="SelR"/>
    <property type="match status" value="1"/>
</dbReference>
<evidence type="ECO:0000256" key="4">
    <source>
        <dbReference type="SAM" id="SignalP"/>
    </source>
</evidence>
<evidence type="ECO:0000256" key="1">
    <source>
        <dbReference type="ARBA" id="ARBA00012499"/>
    </source>
</evidence>
<dbReference type="SUPFAM" id="SSF51316">
    <property type="entry name" value="Mss4-like"/>
    <property type="match status" value="1"/>
</dbReference>
<feature type="domain" description="MsrB" evidence="5">
    <location>
        <begin position="69"/>
        <end position="191"/>
    </location>
</feature>
<comment type="catalytic activity">
    <reaction evidence="3">
        <text>L-methionyl-[protein] + [thioredoxin]-disulfide + H2O = L-methionyl-(R)-S-oxide-[protein] + [thioredoxin]-dithiol</text>
        <dbReference type="Rhea" id="RHEA:24164"/>
        <dbReference type="Rhea" id="RHEA-COMP:10698"/>
        <dbReference type="Rhea" id="RHEA-COMP:10700"/>
        <dbReference type="Rhea" id="RHEA-COMP:12313"/>
        <dbReference type="Rhea" id="RHEA-COMP:12314"/>
        <dbReference type="ChEBI" id="CHEBI:15377"/>
        <dbReference type="ChEBI" id="CHEBI:16044"/>
        <dbReference type="ChEBI" id="CHEBI:29950"/>
        <dbReference type="ChEBI" id="CHEBI:45764"/>
        <dbReference type="ChEBI" id="CHEBI:50058"/>
        <dbReference type="EC" id="1.8.4.12"/>
    </reaction>
</comment>